<reference evidence="2 3" key="1">
    <citation type="submission" date="2024-01" db="EMBL/GenBank/DDBJ databases">
        <title>Genome assemblies of Stephania.</title>
        <authorList>
            <person name="Yang L."/>
        </authorList>
    </citation>
    <scope>NUCLEOTIDE SEQUENCE [LARGE SCALE GENOMIC DNA]</scope>
    <source>
        <strain evidence="2">YNDBR</strain>
        <tissue evidence="2">Leaf</tissue>
    </source>
</reference>
<dbReference type="EMBL" id="JBBNAF010000006">
    <property type="protein sequence ID" value="KAK9135249.1"/>
    <property type="molecule type" value="Genomic_DNA"/>
</dbReference>
<feature type="compositionally biased region" description="Gly residues" evidence="1">
    <location>
        <begin position="59"/>
        <end position="74"/>
    </location>
</feature>
<evidence type="ECO:0000313" key="3">
    <source>
        <dbReference type="Proteomes" id="UP001420932"/>
    </source>
</evidence>
<comment type="caution">
    <text evidence="2">The sequence shown here is derived from an EMBL/GenBank/DDBJ whole genome shotgun (WGS) entry which is preliminary data.</text>
</comment>
<sequence>MGGDRWCVICLEVSEEHSSSRRSPACRGGAQPYGIRWGLRLTRSSTDSLDNPEGFGDVCSGGDGSGVSSRGGNGDQVAATVAGGVAPAG</sequence>
<protein>
    <submittedName>
        <fullName evidence="2">Uncharacterized protein</fullName>
    </submittedName>
</protein>
<name>A0AAP0P9R4_9MAGN</name>
<evidence type="ECO:0000313" key="2">
    <source>
        <dbReference type="EMBL" id="KAK9135249.1"/>
    </source>
</evidence>
<feature type="region of interest" description="Disordered" evidence="1">
    <location>
        <begin position="47"/>
        <end position="89"/>
    </location>
</feature>
<evidence type="ECO:0000256" key="1">
    <source>
        <dbReference type="SAM" id="MobiDB-lite"/>
    </source>
</evidence>
<proteinExistence type="predicted"/>
<keyword evidence="3" id="KW-1185">Reference proteome</keyword>
<feature type="compositionally biased region" description="Low complexity" evidence="1">
    <location>
        <begin position="75"/>
        <end position="89"/>
    </location>
</feature>
<organism evidence="2 3">
    <name type="scientific">Stephania yunnanensis</name>
    <dbReference type="NCBI Taxonomy" id="152371"/>
    <lineage>
        <taxon>Eukaryota</taxon>
        <taxon>Viridiplantae</taxon>
        <taxon>Streptophyta</taxon>
        <taxon>Embryophyta</taxon>
        <taxon>Tracheophyta</taxon>
        <taxon>Spermatophyta</taxon>
        <taxon>Magnoliopsida</taxon>
        <taxon>Ranunculales</taxon>
        <taxon>Menispermaceae</taxon>
        <taxon>Menispermoideae</taxon>
        <taxon>Cissampelideae</taxon>
        <taxon>Stephania</taxon>
    </lineage>
</organism>
<accession>A0AAP0P9R4</accession>
<gene>
    <name evidence="2" type="ORF">Syun_014579</name>
</gene>
<dbReference type="Proteomes" id="UP001420932">
    <property type="component" value="Unassembled WGS sequence"/>
</dbReference>
<dbReference type="AlphaFoldDB" id="A0AAP0P9R4"/>